<dbReference type="EMBL" id="JAAGLI010000683">
    <property type="protein sequence ID" value="NEA25792.1"/>
    <property type="molecule type" value="Genomic_DNA"/>
</dbReference>
<proteinExistence type="predicted"/>
<feature type="compositionally biased region" description="Basic and acidic residues" evidence="1">
    <location>
        <begin position="25"/>
        <end position="44"/>
    </location>
</feature>
<feature type="non-terminal residue" evidence="2">
    <location>
        <position position="94"/>
    </location>
</feature>
<feature type="region of interest" description="Disordered" evidence="1">
    <location>
        <begin position="1"/>
        <end position="44"/>
    </location>
</feature>
<accession>A0A6L9QL22</accession>
<name>A0A6L9QL22_9ACTN</name>
<gene>
    <name evidence="2" type="ORF">G3I70_25355</name>
</gene>
<protein>
    <submittedName>
        <fullName evidence="2">Uncharacterized protein</fullName>
    </submittedName>
</protein>
<comment type="caution">
    <text evidence="2">The sequence shown here is derived from an EMBL/GenBank/DDBJ whole genome shotgun (WGS) entry which is preliminary data.</text>
</comment>
<organism evidence="2 3">
    <name type="scientific">Actinomadura bangladeshensis</name>
    <dbReference type="NCBI Taxonomy" id="453573"/>
    <lineage>
        <taxon>Bacteria</taxon>
        <taxon>Bacillati</taxon>
        <taxon>Actinomycetota</taxon>
        <taxon>Actinomycetes</taxon>
        <taxon>Streptosporangiales</taxon>
        <taxon>Thermomonosporaceae</taxon>
        <taxon>Actinomadura</taxon>
    </lineage>
</organism>
<dbReference type="RefSeq" id="WP_163059959.1">
    <property type="nucleotide sequence ID" value="NZ_JAAGLI010000683.1"/>
</dbReference>
<sequence length="94" mass="10051">EAAARDAEALNALRERPAGAAGEPSRAELFRRARGDGAKAAKDALSRLAERHEEAGAGADPELADLLATLIVHPETKVRLHAHRVSRRVLDRSA</sequence>
<evidence type="ECO:0000313" key="2">
    <source>
        <dbReference type="EMBL" id="NEA25792.1"/>
    </source>
</evidence>
<reference evidence="2 3" key="1">
    <citation type="submission" date="2020-01" db="EMBL/GenBank/DDBJ databases">
        <title>Insect and environment-associated Actinomycetes.</title>
        <authorList>
            <person name="Currrie C."/>
            <person name="Chevrette M."/>
            <person name="Carlson C."/>
            <person name="Stubbendieck R."/>
            <person name="Wendt-Pienkowski E."/>
        </authorList>
    </citation>
    <scope>NUCLEOTIDE SEQUENCE [LARGE SCALE GENOMIC DNA]</scope>
    <source>
        <strain evidence="2 3">SID10258</strain>
    </source>
</reference>
<dbReference type="Proteomes" id="UP000475532">
    <property type="component" value="Unassembled WGS sequence"/>
</dbReference>
<feature type="compositionally biased region" description="Basic and acidic residues" evidence="1">
    <location>
        <begin position="1"/>
        <end position="17"/>
    </location>
</feature>
<dbReference type="AlphaFoldDB" id="A0A6L9QL22"/>
<feature type="non-terminal residue" evidence="2">
    <location>
        <position position="1"/>
    </location>
</feature>
<evidence type="ECO:0000256" key="1">
    <source>
        <dbReference type="SAM" id="MobiDB-lite"/>
    </source>
</evidence>
<evidence type="ECO:0000313" key="3">
    <source>
        <dbReference type="Proteomes" id="UP000475532"/>
    </source>
</evidence>